<proteinExistence type="predicted"/>
<comment type="caution">
    <text evidence="1">The sequence shown here is derived from an EMBL/GenBank/DDBJ whole genome shotgun (WGS) entry which is preliminary data.</text>
</comment>
<dbReference type="PANTHER" id="PTHR14776">
    <property type="entry name" value="CADHERIN-LIKE AND PC-ESTERASE DOMAIN-CONTAINING PROTEIN 1"/>
    <property type="match status" value="1"/>
</dbReference>
<name>A0AAV4QFJ2_CAEEX</name>
<accession>A0AAV4QFJ2</accession>
<protein>
    <submittedName>
        <fullName evidence="1">Cadherin-like and PC-esterase domain-containing protein 1</fullName>
    </submittedName>
</protein>
<organism evidence="1 2">
    <name type="scientific">Caerostris extrusa</name>
    <name type="common">Bark spider</name>
    <name type="synonym">Caerostris bankana</name>
    <dbReference type="NCBI Taxonomy" id="172846"/>
    <lineage>
        <taxon>Eukaryota</taxon>
        <taxon>Metazoa</taxon>
        <taxon>Ecdysozoa</taxon>
        <taxon>Arthropoda</taxon>
        <taxon>Chelicerata</taxon>
        <taxon>Arachnida</taxon>
        <taxon>Araneae</taxon>
        <taxon>Araneomorphae</taxon>
        <taxon>Entelegynae</taxon>
        <taxon>Araneoidea</taxon>
        <taxon>Araneidae</taxon>
        <taxon>Caerostris</taxon>
    </lineage>
</organism>
<evidence type="ECO:0000313" key="1">
    <source>
        <dbReference type="EMBL" id="GIY07032.1"/>
    </source>
</evidence>
<dbReference type="PANTHER" id="PTHR14776:SF1">
    <property type="entry name" value="CADHERIN-LIKE AND PC-ESTERASE DOMAIN-CONTAINING PROTEIN 1"/>
    <property type="match status" value="1"/>
</dbReference>
<reference evidence="1 2" key="1">
    <citation type="submission" date="2021-06" db="EMBL/GenBank/DDBJ databases">
        <title>Caerostris extrusa draft genome.</title>
        <authorList>
            <person name="Kono N."/>
            <person name="Arakawa K."/>
        </authorList>
    </citation>
    <scope>NUCLEOTIDE SEQUENCE [LARGE SCALE GENOMIC DNA]</scope>
</reference>
<gene>
    <name evidence="1" type="primary">CPED1</name>
    <name evidence="1" type="ORF">CEXT_632631</name>
</gene>
<keyword evidence="2" id="KW-1185">Reference proteome</keyword>
<evidence type="ECO:0000313" key="2">
    <source>
        <dbReference type="Proteomes" id="UP001054945"/>
    </source>
</evidence>
<sequence length="223" mass="25577">MRCILAVVAVHRGFHQPWHDALCDRATQWFSERVGQNARYQKASVRQGIVSFDSKIPPLKNNSDTVLIVGGVQWLATQHLLMMLRALRVERLQGISLVMKTLGAGFHLPVEGVHTLSMDEQRKLLLHSMGLADFAKHYNFEVIDTFNITVPRYKDFLQGKCACHFHKVVKIPSLDDNFPRWRTRRNTGTGSNRQTRFHVEGPINSIYSEILLSRICSDFYLDT</sequence>
<dbReference type="Proteomes" id="UP001054945">
    <property type="component" value="Unassembled WGS sequence"/>
</dbReference>
<dbReference type="EMBL" id="BPLR01006037">
    <property type="protein sequence ID" value="GIY07032.1"/>
    <property type="molecule type" value="Genomic_DNA"/>
</dbReference>
<dbReference type="AlphaFoldDB" id="A0AAV4QFJ2"/>